<comment type="caution">
    <text evidence="2">The sequence shown here is derived from an EMBL/GenBank/DDBJ whole genome shotgun (WGS) entry which is preliminary data.</text>
</comment>
<dbReference type="EMBL" id="SSFO01000050">
    <property type="protein sequence ID" value="TXI34978.1"/>
    <property type="molecule type" value="Genomic_DNA"/>
</dbReference>
<dbReference type="SUPFAM" id="SSF53098">
    <property type="entry name" value="Ribonuclease H-like"/>
    <property type="match status" value="1"/>
</dbReference>
<organism evidence="2 3">
    <name type="scientific">Aquipseudomonas alcaligenes</name>
    <name type="common">Pseudomonas alcaligenes</name>
    <dbReference type="NCBI Taxonomy" id="43263"/>
    <lineage>
        <taxon>Bacteria</taxon>
        <taxon>Pseudomonadati</taxon>
        <taxon>Pseudomonadota</taxon>
        <taxon>Gammaproteobacteria</taxon>
        <taxon>Pseudomonadales</taxon>
        <taxon>Pseudomonadaceae</taxon>
        <taxon>Aquipseudomonas</taxon>
    </lineage>
</organism>
<feature type="domain" description="Integrase catalytic" evidence="1">
    <location>
        <begin position="238"/>
        <end position="381"/>
    </location>
</feature>
<protein>
    <recommendedName>
        <fullName evidence="1">Integrase catalytic domain-containing protein</fullName>
    </recommendedName>
</protein>
<name>A0A5C7WEL6_AQUAC</name>
<reference evidence="2 3" key="1">
    <citation type="submission" date="2018-09" db="EMBL/GenBank/DDBJ databases">
        <title>Metagenome Assembled Genomes from an Advanced Water Purification Facility.</title>
        <authorList>
            <person name="Stamps B.W."/>
            <person name="Spear J.R."/>
        </authorList>
    </citation>
    <scope>NUCLEOTIDE SEQUENCE [LARGE SCALE GENOMIC DNA]</scope>
    <source>
        <strain evidence="2">Bin_52_1</strain>
    </source>
</reference>
<gene>
    <name evidence="2" type="ORF">E6Q69_02745</name>
</gene>
<dbReference type="Proteomes" id="UP000321110">
    <property type="component" value="Unassembled WGS sequence"/>
</dbReference>
<sequence length="644" mass="71818">MNNRLIQKGDLIEDNGQLFNVHEIRLQTDQILLEGAVGNLVFYGVSEFNNRVAQGLTKPVYSRRAANEEGPTRELSTSEKAALKVRLDVLAQVKNLREQGVPWQDIGPMLGKNARGMRTIQRWYSKYVSVVNKKLVAPCYSARGNRGSKLSEVTEQALQETLLDFFKESERFSITAITELVNTRAREICAGLKLPFSGVSRRSVTRAIYKIGNLESVKDRLDSRTVRQILHASMELLRIEAPYERVEYDSTVLNVHIVNEHGVVIGKPTLYLLIDCATGAIIAFYLTIQAESEETFLRLLEMAFMPRDESFLQRYGVKQALPAPALWHKQCGDNSAAHHGQAMYHALWYLGVANEFSQAGKPQSHPYVERTHGSMKTGLIKKLCGANLSEEVLENDPEGRALREAALTLPQLEKLVARWICDVYMVVSGSFRSSDIDGLINRLKSSAKSSPAAPECTVGLQDISIKSGLLHADVVSVLQDISHGLIRPTEVIPGAVGLAALRFDIRDIQAHQTKQVTEPMLRISDLVTHAGWKRDDIKEWIQGGFLRVHREQHDQQTVERIPLSALTEFLTRYIVLSDVSDALSTTTNYLLTTFKPAKIQPAVSAITGQPPARGLLVEKLAVVRGAQLRKPLIREFSELLEGCP</sequence>
<dbReference type="InterPro" id="IPR001584">
    <property type="entry name" value="Integrase_cat-core"/>
</dbReference>
<dbReference type="GO" id="GO:0003676">
    <property type="term" value="F:nucleic acid binding"/>
    <property type="evidence" value="ECO:0007669"/>
    <property type="project" value="InterPro"/>
</dbReference>
<evidence type="ECO:0000259" key="1">
    <source>
        <dbReference type="PROSITE" id="PS50994"/>
    </source>
</evidence>
<dbReference type="Gene3D" id="3.30.420.10">
    <property type="entry name" value="Ribonuclease H-like superfamily/Ribonuclease H"/>
    <property type="match status" value="1"/>
</dbReference>
<evidence type="ECO:0000313" key="2">
    <source>
        <dbReference type="EMBL" id="TXI34978.1"/>
    </source>
</evidence>
<dbReference type="AlphaFoldDB" id="A0A5C7WEL6"/>
<accession>A0A5C7WEL6</accession>
<dbReference type="InterPro" id="IPR036397">
    <property type="entry name" value="RNaseH_sf"/>
</dbReference>
<dbReference type="GO" id="GO:0015074">
    <property type="term" value="P:DNA integration"/>
    <property type="evidence" value="ECO:0007669"/>
    <property type="project" value="InterPro"/>
</dbReference>
<evidence type="ECO:0000313" key="3">
    <source>
        <dbReference type="Proteomes" id="UP000321110"/>
    </source>
</evidence>
<dbReference type="InterPro" id="IPR012337">
    <property type="entry name" value="RNaseH-like_sf"/>
</dbReference>
<dbReference type="PROSITE" id="PS50994">
    <property type="entry name" value="INTEGRASE"/>
    <property type="match status" value="1"/>
</dbReference>
<proteinExistence type="predicted"/>